<feature type="transmembrane region" description="Helical" evidence="12">
    <location>
        <begin position="88"/>
        <end position="109"/>
    </location>
</feature>
<feature type="transmembrane region" description="Helical" evidence="12">
    <location>
        <begin position="134"/>
        <end position="155"/>
    </location>
</feature>
<keyword evidence="4 12" id="KW-0328">Glycosyltransferase</keyword>
<evidence type="ECO:0000256" key="4">
    <source>
        <dbReference type="ARBA" id="ARBA00022676"/>
    </source>
</evidence>
<dbReference type="InterPro" id="IPR005599">
    <property type="entry name" value="GPI_mannosylTrfase"/>
</dbReference>
<dbReference type="Proteomes" id="UP000046393">
    <property type="component" value="Unplaced"/>
</dbReference>
<evidence type="ECO:0000256" key="8">
    <source>
        <dbReference type="ARBA" id="ARBA00022989"/>
    </source>
</evidence>
<evidence type="ECO:0000256" key="13">
    <source>
        <dbReference type="SAM" id="SignalP"/>
    </source>
</evidence>
<name>A0A0N5AU12_9BILA</name>
<keyword evidence="6 12" id="KW-0812">Transmembrane</keyword>
<keyword evidence="7 12" id="KW-0256">Endoplasmic reticulum</keyword>
<accession>A0A0N5AU12</accession>
<evidence type="ECO:0000256" key="12">
    <source>
        <dbReference type="RuleBase" id="RU363075"/>
    </source>
</evidence>
<comment type="catalytic activity">
    <reaction evidence="11">
        <text>an alpha-D-Man-(1-&gt;2)-alpha-D-Man-(1-&gt;2)-alpha-D-Man-(1-&gt;3)-[alpha-D-Man-(1-&gt;2)-alpha-D-Man-(1-&gt;3)-alpha-D-Man-(1-&gt;6)]-beta-D-Man-(1-&gt;4)-beta-D-GlcNAc-(1-&gt;4)-alpha-D-GlcNAc-diphospho-di-trans,poly-cis-dolichol + a di-trans,poly-cis-dolichyl beta-D-mannosyl phosphate = an alpha-D-Man-(1-&gt;2)-alpha-D-Man-(1-&gt;2)-alpha-D-Man-(1-&gt;3)-[alpha-D-Man-(1-&gt;2)-alpha-D-Man-(1-&gt;3)-[alpha-D-Man-(1-&gt;6)]-alpha-D-Man-(1-&gt;6)]-beta-D-Man-(1-&gt;4)-beta-D-GlcNAc-(1-&gt;4)-alpha-D-GlcNAc-diphospho-di-trans,poly-cis-dolichol + a di-trans,poly-cis-dolichyl phosphate + H(+)</text>
        <dbReference type="Rhea" id="RHEA:29535"/>
        <dbReference type="Rhea" id="RHEA-COMP:19498"/>
        <dbReference type="Rhea" id="RHEA-COMP:19501"/>
        <dbReference type="Rhea" id="RHEA-COMP:19518"/>
        <dbReference type="Rhea" id="RHEA-COMP:19519"/>
        <dbReference type="ChEBI" id="CHEBI:15378"/>
        <dbReference type="ChEBI" id="CHEBI:57683"/>
        <dbReference type="ChEBI" id="CHEBI:58211"/>
        <dbReference type="ChEBI" id="CHEBI:132517"/>
        <dbReference type="ChEBI" id="CHEBI:132519"/>
        <dbReference type="EC" id="2.4.1.260"/>
    </reaction>
    <physiologicalReaction direction="left-to-right" evidence="11">
        <dbReference type="Rhea" id="RHEA:29536"/>
    </physiologicalReaction>
</comment>
<feature type="transmembrane region" description="Helical" evidence="12">
    <location>
        <begin position="257"/>
        <end position="279"/>
    </location>
</feature>
<protein>
    <recommendedName>
        <fullName evidence="12">Mannosyltransferase</fullName>
        <ecNumber evidence="12">2.4.1.-</ecNumber>
    </recommendedName>
</protein>
<keyword evidence="5" id="KW-0808">Transferase</keyword>
<dbReference type="STRING" id="451379.A0A0N5AU12"/>
<dbReference type="UniPathway" id="UPA00378"/>
<dbReference type="Pfam" id="PF03901">
    <property type="entry name" value="Glyco_transf_22"/>
    <property type="match status" value="1"/>
</dbReference>
<evidence type="ECO:0000256" key="3">
    <source>
        <dbReference type="ARBA" id="ARBA00007063"/>
    </source>
</evidence>
<feature type="transmembrane region" description="Helical" evidence="12">
    <location>
        <begin position="310"/>
        <end position="331"/>
    </location>
</feature>
<sequence length="466" mass="53945">MDNIQNTEWMLLMVLILHLIMAPGTKVEESFNVQAVHDILYHRFNLSAYDHNEFPGVVPRTFIGPLAISFFILPFVDVCRWFGVTKLWILLGARLVLGMFVLLGFCNFCRCVQKHFGRNTATFLRIITASQFHFLFYASRPLPNIFALVGVLWTYQLWLDGKLGRAVWVATIFTALFRCELVLLFGCIFIVPLIKRKLPLFGFNGALANGFMVVLITLAVSVPVDSVMWQRFLWPEGEVWWFNVVQNRSSEYGVYPFLWYIYSALPRALLTTYFLVPFGLVCEKRLLFYVLPALFYIFIYSFLPHKELRFIIYTFPLLNLAAASFCAKLYVTLNTQLDIFVLLILQMKSTSHLVFNIAGTSVLSYASSWNYPGSQAIGYLQFMQRYDRNKLVTVHIDNYAAQTGVSRFLQFYDTWQYNKTEHLGPSDLKNFDFLLVGSYNEKNIVSVARRNYSSSHRLLFSVKAFQ</sequence>
<evidence type="ECO:0000256" key="10">
    <source>
        <dbReference type="ARBA" id="ARBA00044721"/>
    </source>
</evidence>
<evidence type="ECO:0000256" key="6">
    <source>
        <dbReference type="ARBA" id="ARBA00022692"/>
    </source>
</evidence>
<evidence type="ECO:0000256" key="9">
    <source>
        <dbReference type="ARBA" id="ARBA00023136"/>
    </source>
</evidence>
<dbReference type="EC" id="2.4.1.-" evidence="12"/>
<dbReference type="PANTHER" id="PTHR22760">
    <property type="entry name" value="GLYCOSYLTRANSFERASE"/>
    <property type="match status" value="1"/>
</dbReference>
<evidence type="ECO:0000256" key="7">
    <source>
        <dbReference type="ARBA" id="ARBA00022824"/>
    </source>
</evidence>
<feature type="transmembrane region" description="Helical" evidence="12">
    <location>
        <begin position="167"/>
        <end position="194"/>
    </location>
</feature>
<evidence type="ECO:0000256" key="11">
    <source>
        <dbReference type="ARBA" id="ARBA00048899"/>
    </source>
</evidence>
<evidence type="ECO:0000256" key="2">
    <source>
        <dbReference type="ARBA" id="ARBA00004922"/>
    </source>
</evidence>
<evidence type="ECO:0000256" key="5">
    <source>
        <dbReference type="ARBA" id="ARBA00022679"/>
    </source>
</evidence>
<feature type="transmembrane region" description="Helical" evidence="12">
    <location>
        <begin position="57"/>
        <end position="76"/>
    </location>
</feature>
<feature type="chain" id="PRO_5005893460" description="Mannosyltransferase" evidence="13">
    <location>
        <begin position="28"/>
        <end position="466"/>
    </location>
</feature>
<evidence type="ECO:0000313" key="15">
    <source>
        <dbReference type="WBParaSite" id="SMUV_0000833401-mRNA-1"/>
    </source>
</evidence>
<feature type="signal peptide" evidence="13">
    <location>
        <begin position="1"/>
        <end position="27"/>
    </location>
</feature>
<evidence type="ECO:0000313" key="14">
    <source>
        <dbReference type="Proteomes" id="UP000046393"/>
    </source>
</evidence>
<evidence type="ECO:0000256" key="1">
    <source>
        <dbReference type="ARBA" id="ARBA00004477"/>
    </source>
</evidence>
<comment type="subcellular location">
    <subcellularLocation>
        <location evidence="1 12">Endoplasmic reticulum membrane</location>
        <topology evidence="1 12">Multi-pass membrane protein</topology>
    </subcellularLocation>
</comment>
<organism evidence="14 15">
    <name type="scientific">Syphacia muris</name>
    <dbReference type="NCBI Taxonomy" id="451379"/>
    <lineage>
        <taxon>Eukaryota</taxon>
        <taxon>Metazoa</taxon>
        <taxon>Ecdysozoa</taxon>
        <taxon>Nematoda</taxon>
        <taxon>Chromadorea</taxon>
        <taxon>Rhabditida</taxon>
        <taxon>Spirurina</taxon>
        <taxon>Oxyuridomorpha</taxon>
        <taxon>Oxyuroidea</taxon>
        <taxon>Oxyuridae</taxon>
        <taxon>Syphacia</taxon>
    </lineage>
</organism>
<proteinExistence type="inferred from homology"/>
<dbReference type="PANTHER" id="PTHR22760:SF1">
    <property type="entry name" value="DOL-P-MAN:MAN(7)GLCNAC(2)-PP-DOL ALPHA-1,6-MANNOSYLTRANSFERASE"/>
    <property type="match status" value="1"/>
</dbReference>
<comment type="pathway">
    <text evidence="2">Protein modification; protein glycosylation.</text>
</comment>
<feature type="transmembrane region" description="Helical" evidence="12">
    <location>
        <begin position="286"/>
        <end position="304"/>
    </location>
</feature>
<dbReference type="AlphaFoldDB" id="A0A0N5AU12"/>
<dbReference type="GO" id="GO:0005789">
    <property type="term" value="C:endoplasmic reticulum membrane"/>
    <property type="evidence" value="ECO:0007669"/>
    <property type="project" value="UniProtKB-SubCell"/>
</dbReference>
<dbReference type="WBParaSite" id="SMUV_0000833401-mRNA-1">
    <property type="protein sequence ID" value="SMUV_0000833401-mRNA-1"/>
    <property type="gene ID" value="SMUV_0000833401"/>
</dbReference>
<keyword evidence="13" id="KW-0732">Signal</keyword>
<keyword evidence="8 12" id="KW-1133">Transmembrane helix</keyword>
<reference evidence="15" key="1">
    <citation type="submission" date="2017-02" db="UniProtKB">
        <authorList>
            <consortium name="WormBaseParasite"/>
        </authorList>
    </citation>
    <scope>IDENTIFICATION</scope>
</reference>
<keyword evidence="9 12" id="KW-0472">Membrane</keyword>
<keyword evidence="14" id="KW-1185">Reference proteome</keyword>
<dbReference type="GO" id="GO:0006487">
    <property type="term" value="P:protein N-linked glycosylation"/>
    <property type="evidence" value="ECO:0007669"/>
    <property type="project" value="TreeGrafter"/>
</dbReference>
<dbReference type="GO" id="GO:0052917">
    <property type="term" value="F:dol-P-Man:Man(7)GlcNAc(2)-PP-Dol alpha-1,6-mannosyltransferase activity"/>
    <property type="evidence" value="ECO:0007669"/>
    <property type="project" value="UniProtKB-EC"/>
</dbReference>
<feature type="transmembrane region" description="Helical" evidence="12">
    <location>
        <begin position="206"/>
        <end position="224"/>
    </location>
</feature>
<comment type="similarity">
    <text evidence="3 12">Belongs to the glycosyltransferase 22 family.</text>
</comment>
<comment type="function">
    <text evidence="10">Mannosyltransferase that operates in the biosynthetic pathway of dolichol-linked oligosaccharides, the glycan precursors employed in protein asparagine (N)-glycosylation. The assembly of dolichol-linked oligosaccharides begins on the cytosolic side of the endoplasmic reticulum membrane and finishes in its lumen. The sequential addition of sugars to dolichol pyrophosphate produces dolichol-linked oligosaccharides containing fourteen sugars, including two GlcNAcs, nine mannoses and three glucoses. Once assembled, the oligosaccharide is transferred from the lipid to nascent proteins by oligosaccharyltransferases. In the lumen of the endoplasmic reticulum, adds the eighth mannose residue in an alpha-1,6 linkage onto Man(7)GlcNAc(2)-PP-dolichol to produce Man(8)GlcNAc(2)-PP-dolichol.</text>
</comment>